<dbReference type="PANTHER" id="PTHR22642">
    <property type="entry name" value="IMIDAZOLONEPROPIONASE"/>
    <property type="match status" value="1"/>
</dbReference>
<comment type="caution">
    <text evidence="2">The sequence shown here is derived from an EMBL/GenBank/DDBJ whole genome shotgun (WGS) entry which is preliminary data.</text>
</comment>
<dbReference type="InterPro" id="IPR013108">
    <property type="entry name" value="Amidohydro_3"/>
</dbReference>
<dbReference type="GO" id="GO:0016810">
    <property type="term" value="F:hydrolase activity, acting on carbon-nitrogen (but not peptide) bonds"/>
    <property type="evidence" value="ECO:0007669"/>
    <property type="project" value="InterPro"/>
</dbReference>
<dbReference type="SUPFAM" id="SSF51338">
    <property type="entry name" value="Composite domain of metallo-dependent hydrolases"/>
    <property type="match status" value="1"/>
</dbReference>
<dbReference type="OrthoDB" id="3238066at2"/>
<dbReference type="InterPro" id="IPR011059">
    <property type="entry name" value="Metal-dep_hydrolase_composite"/>
</dbReference>
<dbReference type="RefSeq" id="WP_134172712.1">
    <property type="nucleotide sequence ID" value="NZ_SODI01000001.1"/>
</dbReference>
<evidence type="ECO:0000313" key="2">
    <source>
        <dbReference type="EMBL" id="TFD76790.1"/>
    </source>
</evidence>
<dbReference type="InterPro" id="IPR032466">
    <property type="entry name" value="Metal_Hydrolase"/>
</dbReference>
<name>A0A4Y8KK98_9MICO</name>
<dbReference type="PANTHER" id="PTHR22642:SF2">
    <property type="entry name" value="PROTEIN LONG AFTER FAR-RED 3"/>
    <property type="match status" value="1"/>
</dbReference>
<dbReference type="Proteomes" id="UP000298218">
    <property type="component" value="Unassembled WGS sequence"/>
</dbReference>
<evidence type="ECO:0000259" key="1">
    <source>
        <dbReference type="Pfam" id="PF07969"/>
    </source>
</evidence>
<dbReference type="AlphaFoldDB" id="A0A4Y8KK98"/>
<organism evidence="2 3">
    <name type="scientific">Cryobacterium psychrophilum</name>
    <dbReference type="NCBI Taxonomy" id="41988"/>
    <lineage>
        <taxon>Bacteria</taxon>
        <taxon>Bacillati</taxon>
        <taxon>Actinomycetota</taxon>
        <taxon>Actinomycetes</taxon>
        <taxon>Micrococcales</taxon>
        <taxon>Microbacteriaceae</taxon>
        <taxon>Cryobacterium</taxon>
    </lineage>
</organism>
<accession>A0A4Y8KK98</accession>
<dbReference type="Gene3D" id="2.30.40.10">
    <property type="entry name" value="Urease, subunit C, domain 1"/>
    <property type="match status" value="1"/>
</dbReference>
<sequence>MTLVLRNGRLPGSEVSWDVEIGDTDTNEPVLRRISRSTGALSSAESVDLDGRWLVPGLWDNHVHFSQWAQNSSRLDLSTCGSAAETAALVAGHAAHVAPSDTIVGSGFRDGLWPDAPSRAVLDAASPTVPVILVSGDLHCCWLNSAALALHGFADHPTGLLREDECFTVVSAIGTVADESMDAWAEGAAVNAAARGVVGIVDLEMAWNLDTWRRRINGGSTSLRVEFGIYAAHLQRAIELGLRTGAVIDGTDGLLTVGPFKVLTDGSLNTRTALCVNEYPGLEDTCGSRGLSTVPPRELQSWMQMAAQAGIRPAVHAIGDRANSYALDAFEAVGCTGSIEHAQLLMRADIERFATLGVVASVQPEHAMDDRDVADRFWAGETDRAFPLASLLEAGVELAFGSDAPVAPLDPWAAMASAVGRTRDGREPWHPEQSVSRAAALAASARGRSGIAVGDVADLAICESDPFTASVDELRRMPVAATLLAGRFTHNRL</sequence>
<feature type="domain" description="Amidohydrolase 3" evidence="1">
    <location>
        <begin position="47"/>
        <end position="489"/>
    </location>
</feature>
<dbReference type="Pfam" id="PF07969">
    <property type="entry name" value="Amidohydro_3"/>
    <property type="match status" value="1"/>
</dbReference>
<proteinExistence type="predicted"/>
<dbReference type="Gene3D" id="3.20.20.140">
    <property type="entry name" value="Metal-dependent hydrolases"/>
    <property type="match status" value="1"/>
</dbReference>
<dbReference type="EMBL" id="SOHQ01000034">
    <property type="protein sequence ID" value="TFD76790.1"/>
    <property type="molecule type" value="Genomic_DNA"/>
</dbReference>
<dbReference type="SUPFAM" id="SSF51556">
    <property type="entry name" value="Metallo-dependent hydrolases"/>
    <property type="match status" value="1"/>
</dbReference>
<keyword evidence="3" id="KW-1185">Reference proteome</keyword>
<reference evidence="2 3" key="1">
    <citation type="submission" date="2019-03" db="EMBL/GenBank/DDBJ databases">
        <title>Genomics of glacier-inhabiting Cryobacterium strains.</title>
        <authorList>
            <person name="Liu Q."/>
            <person name="Xin Y.-H."/>
        </authorList>
    </citation>
    <scope>NUCLEOTIDE SEQUENCE [LARGE SCALE GENOMIC DNA]</scope>
    <source>
        <strain evidence="2 3">CGMCC 1.4292</strain>
    </source>
</reference>
<protein>
    <submittedName>
        <fullName evidence="2">Amidohydrolase</fullName>
    </submittedName>
</protein>
<evidence type="ECO:0000313" key="3">
    <source>
        <dbReference type="Proteomes" id="UP000298218"/>
    </source>
</evidence>
<dbReference type="Gene3D" id="3.10.310.70">
    <property type="match status" value="1"/>
</dbReference>
<keyword evidence="2" id="KW-0378">Hydrolase</keyword>
<gene>
    <name evidence="2" type="ORF">E3T53_13045</name>
</gene>